<comment type="caution">
    <text evidence="3">The sequence shown here is derived from an EMBL/GenBank/DDBJ whole genome shotgun (WGS) entry which is preliminary data.</text>
</comment>
<dbReference type="InterPro" id="IPR040624">
    <property type="entry name" value="HalOD1"/>
</dbReference>
<dbReference type="Proteomes" id="UP001321018">
    <property type="component" value="Unassembled WGS sequence"/>
</dbReference>
<protein>
    <recommendedName>
        <fullName evidence="2">Halobacterial output domain-containing protein</fullName>
    </recommendedName>
</protein>
<dbReference type="Pfam" id="PF18545">
    <property type="entry name" value="HalOD1"/>
    <property type="match status" value="1"/>
</dbReference>
<proteinExistence type="predicted"/>
<reference evidence="3 5" key="1">
    <citation type="submission" date="2022-09" db="EMBL/GenBank/DDBJ databases">
        <title>Enrichment on poylsaccharides allowed isolation of novel metabolic and taxonomic groups of Haloarchaea.</title>
        <authorList>
            <person name="Sorokin D.Y."/>
            <person name="Elcheninov A.G."/>
            <person name="Khizhniak T.V."/>
            <person name="Kolganova T.V."/>
            <person name="Kublanov I.V."/>
        </authorList>
    </citation>
    <scope>NUCLEOTIDE SEQUENCE</scope>
    <source>
        <strain evidence="4 5">AArc-m2/3/4</strain>
        <strain evidence="3">AArc-xg1-1</strain>
    </source>
</reference>
<dbReference type="RefSeq" id="WP_425494331.1">
    <property type="nucleotide sequence ID" value="NZ_JAOPKA010000017.1"/>
</dbReference>
<dbReference type="AlphaFoldDB" id="A0AAP2Z1W2"/>
<feature type="compositionally biased region" description="Basic and acidic residues" evidence="1">
    <location>
        <begin position="1"/>
        <end position="17"/>
    </location>
</feature>
<gene>
    <name evidence="4" type="ORF">OB955_24260</name>
    <name evidence="3" type="ORF">OB960_20270</name>
</gene>
<accession>A0AAP2Z1W2</accession>
<dbReference type="EMBL" id="JAOPKA010000017">
    <property type="protein sequence ID" value="MCU4743724.1"/>
    <property type="molecule type" value="Genomic_DNA"/>
</dbReference>
<dbReference type="EMBL" id="JAOPKB010000025">
    <property type="protein sequence ID" value="MCU4975799.1"/>
    <property type="molecule type" value="Genomic_DNA"/>
</dbReference>
<feature type="domain" description="Halobacterial output" evidence="2">
    <location>
        <begin position="29"/>
        <end position="94"/>
    </location>
</feature>
<keyword evidence="5" id="KW-1185">Reference proteome</keyword>
<sequence>MSSRDDPTRERVRDEATTIRSNRFDIGANETPSTAIVRAVSRVTGHDEDELPRLYERVDPDALNSLFRETTEENRPTPVLWVFYAGFNVRITESHIETVDHRRSNSD</sequence>
<feature type="region of interest" description="Disordered" evidence="1">
    <location>
        <begin position="1"/>
        <end position="22"/>
    </location>
</feature>
<evidence type="ECO:0000313" key="6">
    <source>
        <dbReference type="Proteomes" id="UP001321018"/>
    </source>
</evidence>
<evidence type="ECO:0000313" key="3">
    <source>
        <dbReference type="EMBL" id="MCU4743724.1"/>
    </source>
</evidence>
<organism evidence="3 6">
    <name type="scientific">Natronoglomus mannanivorans</name>
    <dbReference type="NCBI Taxonomy" id="2979990"/>
    <lineage>
        <taxon>Archaea</taxon>
        <taxon>Methanobacteriati</taxon>
        <taxon>Methanobacteriota</taxon>
        <taxon>Stenosarchaea group</taxon>
        <taxon>Halobacteria</taxon>
        <taxon>Halobacteriales</taxon>
        <taxon>Natrialbaceae</taxon>
        <taxon>Natronoglomus</taxon>
    </lineage>
</organism>
<evidence type="ECO:0000313" key="5">
    <source>
        <dbReference type="Proteomes" id="UP001320972"/>
    </source>
</evidence>
<evidence type="ECO:0000313" key="4">
    <source>
        <dbReference type="EMBL" id="MCU4975799.1"/>
    </source>
</evidence>
<name>A0AAP2Z1W2_9EURY</name>
<dbReference type="Proteomes" id="UP001320972">
    <property type="component" value="Unassembled WGS sequence"/>
</dbReference>
<evidence type="ECO:0000256" key="1">
    <source>
        <dbReference type="SAM" id="MobiDB-lite"/>
    </source>
</evidence>
<evidence type="ECO:0000259" key="2">
    <source>
        <dbReference type="Pfam" id="PF18545"/>
    </source>
</evidence>